<feature type="compositionally biased region" description="Polar residues" evidence="7">
    <location>
        <begin position="9"/>
        <end position="21"/>
    </location>
</feature>
<dbReference type="InterPro" id="IPR005108">
    <property type="entry name" value="HELP"/>
</dbReference>
<dbReference type="InterPro" id="IPR036322">
    <property type="entry name" value="WD40_repeat_dom_sf"/>
</dbReference>
<dbReference type="FunFam" id="2.130.10.10:FF:000320">
    <property type="entry name" value="echinoderm microtubule-associated protein-like 6"/>
    <property type="match status" value="1"/>
</dbReference>
<feature type="repeat" description="WD" evidence="6">
    <location>
        <begin position="812"/>
        <end position="847"/>
    </location>
</feature>
<evidence type="ECO:0000259" key="9">
    <source>
        <dbReference type="Pfam" id="PF23414"/>
    </source>
</evidence>
<dbReference type="Pfam" id="PF03451">
    <property type="entry name" value="HELP"/>
    <property type="match status" value="1"/>
</dbReference>
<reference evidence="10" key="1">
    <citation type="submission" date="2022-12" db="EMBL/GenBank/DDBJ databases">
        <title>Genome assemblies of Blomia tropicalis.</title>
        <authorList>
            <person name="Cui Y."/>
        </authorList>
    </citation>
    <scope>NUCLEOTIDE SEQUENCE</scope>
    <source>
        <tissue evidence="10">Adult mites</tissue>
    </source>
</reference>
<feature type="domain" description="EML-like second beta-propeller" evidence="9">
    <location>
        <begin position="577"/>
        <end position="846"/>
    </location>
</feature>
<dbReference type="SUPFAM" id="SSF50978">
    <property type="entry name" value="WD40 repeat-like"/>
    <property type="match status" value="1"/>
</dbReference>
<dbReference type="EMBL" id="JAPWDV010000003">
    <property type="protein sequence ID" value="KAJ6218486.1"/>
    <property type="molecule type" value="Genomic_DNA"/>
</dbReference>
<evidence type="ECO:0000313" key="11">
    <source>
        <dbReference type="Proteomes" id="UP001142055"/>
    </source>
</evidence>
<keyword evidence="3" id="KW-0493">Microtubule</keyword>
<dbReference type="InterPro" id="IPR015943">
    <property type="entry name" value="WD40/YVTN_repeat-like_dom_sf"/>
</dbReference>
<gene>
    <name evidence="10" type="ORF">RDWZM_009643</name>
</gene>
<dbReference type="GO" id="GO:0008017">
    <property type="term" value="F:microtubule binding"/>
    <property type="evidence" value="ECO:0007669"/>
    <property type="project" value="TreeGrafter"/>
</dbReference>
<dbReference type="PROSITE" id="PS50294">
    <property type="entry name" value="WD_REPEATS_REGION"/>
    <property type="match status" value="2"/>
</dbReference>
<dbReference type="GO" id="GO:0072686">
    <property type="term" value="C:mitotic spindle"/>
    <property type="evidence" value="ECO:0007669"/>
    <property type="project" value="TreeGrafter"/>
</dbReference>
<dbReference type="PANTHER" id="PTHR13720">
    <property type="entry name" value="WD-40 REPEAT PROTEIN"/>
    <property type="match status" value="1"/>
</dbReference>
<dbReference type="GO" id="GO:0005874">
    <property type="term" value="C:microtubule"/>
    <property type="evidence" value="ECO:0007669"/>
    <property type="project" value="UniProtKB-KW"/>
</dbReference>
<feature type="repeat" description="WD" evidence="6">
    <location>
        <begin position="570"/>
        <end position="602"/>
    </location>
</feature>
<dbReference type="InterPro" id="IPR055439">
    <property type="entry name" value="Beta-prop_EML_1st"/>
</dbReference>
<evidence type="ECO:0000259" key="8">
    <source>
        <dbReference type="Pfam" id="PF23409"/>
    </source>
</evidence>
<keyword evidence="5" id="KW-0206">Cytoskeleton</keyword>
<dbReference type="PANTHER" id="PTHR13720:SF50">
    <property type="entry name" value="ECHINODERM MICROTUBULE-ASSOCIATED PROTEIN-LIKE 2"/>
    <property type="match status" value="1"/>
</dbReference>
<dbReference type="AlphaFoldDB" id="A0A9Q0RMH2"/>
<keyword evidence="2 6" id="KW-0853">WD repeat</keyword>
<evidence type="ECO:0000256" key="3">
    <source>
        <dbReference type="ARBA" id="ARBA00022701"/>
    </source>
</evidence>
<dbReference type="SUPFAM" id="SSF50960">
    <property type="entry name" value="TolB, C-terminal domain"/>
    <property type="match status" value="1"/>
</dbReference>
<dbReference type="Pfam" id="PF23414">
    <property type="entry name" value="Beta-prop_EML_2"/>
    <property type="match status" value="1"/>
</dbReference>
<keyword evidence="11" id="KW-1185">Reference proteome</keyword>
<name>A0A9Q0RMH2_BLOTA</name>
<dbReference type="Proteomes" id="UP001142055">
    <property type="component" value="Chromosome 3"/>
</dbReference>
<evidence type="ECO:0000256" key="4">
    <source>
        <dbReference type="ARBA" id="ARBA00022737"/>
    </source>
</evidence>
<comment type="caution">
    <text evidence="10">The sequence shown here is derived from an EMBL/GenBank/DDBJ whole genome shotgun (WGS) entry which is preliminary data.</text>
</comment>
<dbReference type="InterPro" id="IPR001680">
    <property type="entry name" value="WD40_rpt"/>
</dbReference>
<evidence type="ECO:0000313" key="10">
    <source>
        <dbReference type="EMBL" id="KAJ6218486.1"/>
    </source>
</evidence>
<protein>
    <submittedName>
        <fullName evidence="10">Uncharacterized protein</fullName>
    </submittedName>
</protein>
<dbReference type="PROSITE" id="PS50082">
    <property type="entry name" value="WD_REPEATS_2"/>
    <property type="match status" value="2"/>
</dbReference>
<dbReference type="InterPro" id="IPR049813">
    <property type="entry name" value="Elp-1-like_TD"/>
</dbReference>
<organism evidence="10 11">
    <name type="scientific">Blomia tropicalis</name>
    <name type="common">Mite</name>
    <dbReference type="NCBI Taxonomy" id="40697"/>
    <lineage>
        <taxon>Eukaryota</taxon>
        <taxon>Metazoa</taxon>
        <taxon>Ecdysozoa</taxon>
        <taxon>Arthropoda</taxon>
        <taxon>Chelicerata</taxon>
        <taxon>Arachnida</taxon>
        <taxon>Acari</taxon>
        <taxon>Acariformes</taxon>
        <taxon>Sarcoptiformes</taxon>
        <taxon>Astigmata</taxon>
        <taxon>Glycyphagoidea</taxon>
        <taxon>Echimyopodidae</taxon>
        <taxon>Blomia</taxon>
    </lineage>
</organism>
<accession>A0A9Q0RMH2</accession>
<proteinExistence type="predicted"/>
<dbReference type="OMA" id="DIQWFTH"/>
<dbReference type="InterPro" id="IPR050630">
    <property type="entry name" value="WD_repeat_EMAP"/>
</dbReference>
<feature type="domain" description="EML-like first beta-propeller" evidence="8">
    <location>
        <begin position="291"/>
        <end position="560"/>
    </location>
</feature>
<dbReference type="GO" id="GO:0000226">
    <property type="term" value="P:microtubule cytoskeleton organization"/>
    <property type="evidence" value="ECO:0007669"/>
    <property type="project" value="TreeGrafter"/>
</dbReference>
<sequence length="847" mass="94847">MDDFVAFSTDESFLSNNSSLSGERNGDAIYVRFAELEKKIADQADEIVCLKSTLADVLRRLSQLEGRAIVTTSHHISNNHQNGSGKTGYSHRTGTFSKQYQKPVTNGNGYNTEPYSNIRRMNLFSSSTSLQNDVANSNNVSPVSSPLPSHSSYRSMSLTGSSNGKTGSSTLSRLNSNSNLKSMKRWSVSQEIRLSSLENSSFKDFFYNQVEGVIRFMLNDRPIIINIPTELLQTYTIKNVTSPPSQRLKLEWVYGYRGKDCRHNLYLLPTGEIVYFMAAVVVLYNVDDQIQRHYTGHTSEIRCLTIHPNKLLIATGQAANNECRYEKRPQVRIWDSVSLNTLHIIGLNGEFDRGVCCLTFSKLDGGNLLCVVDDSNDHVLSLWEWQKGSNGHRLSESKSTCDPVLAIEFHPIEKYTLISIGKGHIFFWDVEGGTLVKKIGVFEKQEKPKYILCLAFNDLGELLTGDSNGNIIVWHQNTNRIVRIIHNAHDGAIFDICTLKDGKIVSGGGKDKKIVEWDSNMSRTGREAKLPDQFGGIRTLTTGKGSMLFVGTTKNCILQGTMTLNFSMVVQGHTDELNALAIHPTQNQFVTAGYDKCVHLWDTMSHLVVWSKDIGESAHAASFSPDGSILIVSTASIGRWIVFDATTRQMISMHNDGADLIECVKFSPDGRYLALGSRDHNIYVYQVSEEYRQFNRVGRCSAHTSSIVDIDWDKSNTYLQSTSTNNEYLFWNATICRQLNNMSIARDLEFYTHNSVFGFNVFGIWPENFDSPDVRSCDRSHSYKLLVTGDDFGRLGLFSYPACQPKCLNHSYSGHSDSVASVRFLSDDSRIISIGGRDSSIMQWSVS</sequence>
<evidence type="ECO:0000256" key="1">
    <source>
        <dbReference type="ARBA" id="ARBA00004245"/>
    </source>
</evidence>
<dbReference type="CDD" id="cd21931">
    <property type="entry name" value="TD_EMAP-like"/>
    <property type="match status" value="1"/>
</dbReference>
<dbReference type="Gene3D" id="2.130.10.10">
    <property type="entry name" value="YVTN repeat-like/Quinoprotein amine dehydrogenase"/>
    <property type="match status" value="2"/>
</dbReference>
<evidence type="ECO:0000256" key="2">
    <source>
        <dbReference type="ARBA" id="ARBA00022574"/>
    </source>
</evidence>
<keyword evidence="4" id="KW-0677">Repeat</keyword>
<evidence type="ECO:0000256" key="5">
    <source>
        <dbReference type="ARBA" id="ARBA00023212"/>
    </source>
</evidence>
<evidence type="ECO:0000256" key="6">
    <source>
        <dbReference type="PROSITE-ProRule" id="PRU00221"/>
    </source>
</evidence>
<dbReference type="InterPro" id="IPR055442">
    <property type="entry name" value="Beta-prop_EML-like_2nd"/>
</dbReference>
<dbReference type="SMART" id="SM00320">
    <property type="entry name" value="WD40"/>
    <property type="match status" value="10"/>
</dbReference>
<keyword evidence="5" id="KW-0963">Cytoplasm</keyword>
<feature type="region of interest" description="Disordered" evidence="7">
    <location>
        <begin position="1"/>
        <end position="21"/>
    </location>
</feature>
<dbReference type="SUPFAM" id="SSF117289">
    <property type="entry name" value="Nucleoporin domain"/>
    <property type="match status" value="1"/>
</dbReference>
<evidence type="ECO:0000256" key="7">
    <source>
        <dbReference type="SAM" id="MobiDB-lite"/>
    </source>
</evidence>
<dbReference type="Pfam" id="PF23409">
    <property type="entry name" value="Beta-prop_EML"/>
    <property type="match status" value="1"/>
</dbReference>
<feature type="region of interest" description="Disordered" evidence="7">
    <location>
        <begin position="134"/>
        <end position="175"/>
    </location>
</feature>
<comment type="subcellular location">
    <subcellularLocation>
        <location evidence="1">Cytoplasm</location>
        <location evidence="1">Cytoskeleton</location>
    </subcellularLocation>
</comment>